<reference evidence="3 4" key="1">
    <citation type="submission" date="2019-07" db="EMBL/GenBank/DDBJ databases">
        <title>Whole genome shotgun sequence of Skermanella aerolata NBRC 106429.</title>
        <authorList>
            <person name="Hosoyama A."/>
            <person name="Uohara A."/>
            <person name="Ohji S."/>
            <person name="Ichikawa N."/>
        </authorList>
    </citation>
    <scope>NUCLEOTIDE SEQUENCE [LARGE SCALE GENOMIC DNA]</scope>
    <source>
        <strain evidence="3 4">NBRC 106429</strain>
    </source>
</reference>
<dbReference type="InterPro" id="IPR007555">
    <property type="entry name" value="DUF499"/>
</dbReference>
<proteinExistence type="predicted"/>
<accession>A0A512E1J9</accession>
<dbReference type="Pfam" id="PF18731">
    <property type="entry name" value="HEPN_Swt1"/>
    <property type="match status" value="1"/>
</dbReference>
<keyword evidence="4" id="KW-1185">Reference proteome</keyword>
<evidence type="ECO:0000259" key="2">
    <source>
        <dbReference type="Pfam" id="PF18731"/>
    </source>
</evidence>
<dbReference type="EMBL" id="BJYZ01000046">
    <property type="protein sequence ID" value="GEO42603.1"/>
    <property type="molecule type" value="Genomic_DNA"/>
</dbReference>
<dbReference type="RefSeq" id="WP_147041135.1">
    <property type="nucleotide sequence ID" value="NZ_BJYZ01000046.1"/>
</dbReference>
<sequence length="1097" mass="121421">MAKSARQTVFEGMELLPEALIPFVEKRLESSLIGHWQVKVLEKLPDLRARSNGTVGWDQSALFNAMDRFWTEAFKAVLGRAERALVNELVDVRNKLSHNATFTYDDAERALDSMRRLMEAISAGEVATQLGKMRDTILRTKFSELQRNEERRKTQRSEISVETVAGLLPWREVVEPHQDVATGEFQQAEFAADLGKVHNRSAPSEYRNPREFFARTYLTEGLSTLLIGAAKRLSGTSGDPVVELQTNFGGGKTHSMLALYHMASGVPVQDLPGLDQLLSGHGLSVPQEVNRAVLVGTSRGPQDVISLPDGRKIRTTWGELAWQLGKEAAFDMIAENDAKGIAPGSNLLETIFNKFSPCLILIDEWVAYLRQIYKVDGLPSGSFDANLSFVQSLTEAVKASPGTLLVASLPASQIEVGGEGGQEALARLKQTFSRVESSWRPASQEESYEIVRRRLFKEIPGDKFHHRDNTLKQFAKLYREEPDSFPRGCADEDYRRKLEKAYPIHPDLFDQLYTCWGSLEKFQRTRGVLRLMAQVIHELWMSNDPSVMIMPGSVAISSARVEPELLHYLDVSWQSIIAGDVDGASSTPYKIDQSAPNLNRYSATRRVARAVFMGTAPTYQQQNKGLDDKQINLGVVQPGEKPAIFGDALRRLTNQSKFMHSDLGRYWYSMSASLNRIAADRASQLEEALVLVEIDKALATYINGISDRGHFDAVQVAPGSSSDVPDEAGGVRAVVLGVAHPHTGREGSEALTECKDILMQRGSTPRIYRNMLVFMAAESRQLDSLKEAMRASLAWAEIVKETKRLNLTQSDSALAEAKAREANETVKTRMKEAWCYLIYPHQESAQADVEWISSKVPAQDGLLARASKKLVSDEGLLPELGPERLNRELVKYIWNGKDHLHLKDLWEYLNRYTYLPRIKNRSVLTKTVLAAVTGMLPGPFAYAEQWDDARKTYAGLAIRQASHVQVVIDAESIIVDPAAAQAYIPPIPAQPTDITQPGGTVPGGTPGPGVTPTGASPQTDPIPTRFIGTVMISPDRPARDIHQIVEAIVEQLTILPGCAVSLKLEIDAEVPGGLDRSKVRTLLENANTLGFIDKAIQ</sequence>
<dbReference type="InterPro" id="IPR041650">
    <property type="entry name" value="HEPN_Swt1"/>
</dbReference>
<name>A0A512E1J9_9PROT</name>
<protein>
    <recommendedName>
        <fullName evidence="2">Swt1-like HEPN domain-containing protein</fullName>
    </recommendedName>
</protein>
<comment type="caution">
    <text evidence="3">The sequence shown here is derived from an EMBL/GenBank/DDBJ whole genome shotgun (WGS) entry which is preliminary data.</text>
</comment>
<gene>
    <name evidence="3" type="ORF">SAE02_67510</name>
</gene>
<dbReference type="Proteomes" id="UP000321523">
    <property type="component" value="Unassembled WGS sequence"/>
</dbReference>
<feature type="domain" description="Swt1-like HEPN" evidence="2">
    <location>
        <begin position="12"/>
        <end position="122"/>
    </location>
</feature>
<evidence type="ECO:0000313" key="4">
    <source>
        <dbReference type="Proteomes" id="UP000321523"/>
    </source>
</evidence>
<dbReference type="Pfam" id="PF04465">
    <property type="entry name" value="DUF499"/>
    <property type="match status" value="1"/>
</dbReference>
<feature type="region of interest" description="Disordered" evidence="1">
    <location>
        <begin position="996"/>
        <end position="1021"/>
    </location>
</feature>
<dbReference type="AlphaFoldDB" id="A0A512E1J9"/>
<organism evidence="3 4">
    <name type="scientific">Skermanella aerolata</name>
    <dbReference type="NCBI Taxonomy" id="393310"/>
    <lineage>
        <taxon>Bacteria</taxon>
        <taxon>Pseudomonadati</taxon>
        <taxon>Pseudomonadota</taxon>
        <taxon>Alphaproteobacteria</taxon>
        <taxon>Rhodospirillales</taxon>
        <taxon>Azospirillaceae</taxon>
        <taxon>Skermanella</taxon>
    </lineage>
</organism>
<evidence type="ECO:0000256" key="1">
    <source>
        <dbReference type="SAM" id="MobiDB-lite"/>
    </source>
</evidence>
<evidence type="ECO:0000313" key="3">
    <source>
        <dbReference type="EMBL" id="GEO42603.1"/>
    </source>
</evidence>
<dbReference type="OrthoDB" id="9757917at2"/>